<reference evidence="1 2" key="1">
    <citation type="submission" date="2024-07" db="EMBL/GenBank/DDBJ databases">
        <title>Novosphingobium kalidii RD2P27.</title>
        <authorList>
            <person name="Sun J.-Q."/>
        </authorList>
    </citation>
    <scope>NUCLEOTIDE SEQUENCE [LARGE SCALE GENOMIC DNA]</scope>
    <source>
        <strain evidence="1 2">RD2P27</strain>
    </source>
</reference>
<dbReference type="EMBL" id="JBEWLY010000013">
    <property type="protein sequence ID" value="MET1755529.1"/>
    <property type="molecule type" value="Genomic_DNA"/>
</dbReference>
<accession>A0ABV2D2I5</accession>
<organism evidence="1 2">
    <name type="scientific">Novosphingobium kalidii</name>
    <dbReference type="NCBI Taxonomy" id="3230299"/>
    <lineage>
        <taxon>Bacteria</taxon>
        <taxon>Pseudomonadati</taxon>
        <taxon>Pseudomonadota</taxon>
        <taxon>Alphaproteobacteria</taxon>
        <taxon>Sphingomonadales</taxon>
        <taxon>Sphingomonadaceae</taxon>
        <taxon>Novosphingobium</taxon>
    </lineage>
</organism>
<protein>
    <submittedName>
        <fullName evidence="1">Uncharacterized protein</fullName>
    </submittedName>
</protein>
<name>A0ABV2D2I5_9SPHN</name>
<keyword evidence="2" id="KW-1185">Reference proteome</keyword>
<proteinExistence type="predicted"/>
<evidence type="ECO:0000313" key="1">
    <source>
        <dbReference type="EMBL" id="MET1755529.1"/>
    </source>
</evidence>
<comment type="caution">
    <text evidence="1">The sequence shown here is derived from an EMBL/GenBank/DDBJ whole genome shotgun (WGS) entry which is preliminary data.</text>
</comment>
<sequence>MAIKVGGGSLATPPLSVYPEAAGVAGQIVIELPAAHRLGFVNMGIQRRICEHCGSEDIANDDRAGWNVETQTWQLTGLFDYAHYHACAGETALFLEKVPPTVARDALT</sequence>
<gene>
    <name evidence="1" type="ORF">ABVV53_08660</name>
</gene>
<evidence type="ECO:0000313" key="2">
    <source>
        <dbReference type="Proteomes" id="UP001548713"/>
    </source>
</evidence>
<dbReference type="Proteomes" id="UP001548713">
    <property type="component" value="Unassembled WGS sequence"/>
</dbReference>
<dbReference type="RefSeq" id="WP_353983982.1">
    <property type="nucleotide sequence ID" value="NZ_JBEWLY010000013.1"/>
</dbReference>